<evidence type="ECO:0000313" key="3">
    <source>
        <dbReference type="Proteomes" id="UP001346149"/>
    </source>
</evidence>
<evidence type="ECO:0000256" key="1">
    <source>
        <dbReference type="ARBA" id="ARBA00034773"/>
    </source>
</evidence>
<evidence type="ECO:0008006" key="4">
    <source>
        <dbReference type="Google" id="ProtNLM"/>
    </source>
</evidence>
<dbReference type="EMBL" id="JAXQNO010000012">
    <property type="protein sequence ID" value="KAK4787262.1"/>
    <property type="molecule type" value="Genomic_DNA"/>
</dbReference>
<dbReference type="InterPro" id="IPR007608">
    <property type="entry name" value="Senescence_reg_S40"/>
</dbReference>
<reference evidence="2 3" key="1">
    <citation type="journal article" date="2023" name="Hortic Res">
        <title>Pangenome of water caltrop reveals structural variations and asymmetric subgenome divergence after allopolyploidization.</title>
        <authorList>
            <person name="Zhang X."/>
            <person name="Chen Y."/>
            <person name="Wang L."/>
            <person name="Yuan Y."/>
            <person name="Fang M."/>
            <person name="Shi L."/>
            <person name="Lu R."/>
            <person name="Comes H.P."/>
            <person name="Ma Y."/>
            <person name="Chen Y."/>
            <person name="Huang G."/>
            <person name="Zhou Y."/>
            <person name="Zheng Z."/>
            <person name="Qiu Y."/>
        </authorList>
    </citation>
    <scope>NUCLEOTIDE SEQUENCE [LARGE SCALE GENOMIC DNA]</scope>
    <source>
        <strain evidence="2">F231</strain>
    </source>
</reference>
<gene>
    <name evidence="2" type="ORF">SAY86_011095</name>
</gene>
<comment type="similarity">
    <text evidence="1">Belongs to the senescence regulator S40 family.</text>
</comment>
<accession>A0AAN7R2G3</accession>
<protein>
    <recommendedName>
        <fullName evidence="4">Senescence regulator</fullName>
    </recommendedName>
</protein>
<organism evidence="2 3">
    <name type="scientific">Trapa natans</name>
    <name type="common">Water chestnut</name>
    <dbReference type="NCBI Taxonomy" id="22666"/>
    <lineage>
        <taxon>Eukaryota</taxon>
        <taxon>Viridiplantae</taxon>
        <taxon>Streptophyta</taxon>
        <taxon>Embryophyta</taxon>
        <taxon>Tracheophyta</taxon>
        <taxon>Spermatophyta</taxon>
        <taxon>Magnoliopsida</taxon>
        <taxon>eudicotyledons</taxon>
        <taxon>Gunneridae</taxon>
        <taxon>Pentapetalae</taxon>
        <taxon>rosids</taxon>
        <taxon>malvids</taxon>
        <taxon>Myrtales</taxon>
        <taxon>Lythraceae</taxon>
        <taxon>Trapa</taxon>
    </lineage>
</organism>
<dbReference type="Pfam" id="PF04520">
    <property type="entry name" value="Senescence_reg"/>
    <property type="match status" value="1"/>
</dbReference>
<dbReference type="Proteomes" id="UP001346149">
    <property type="component" value="Unassembled WGS sequence"/>
</dbReference>
<comment type="caution">
    <text evidence="2">The sequence shown here is derived from an EMBL/GenBank/DDBJ whole genome shotgun (WGS) entry which is preliminary data.</text>
</comment>
<sequence>MFSSYSYAFPLATAFPSPLEAMDLELQESDVVFSSDVPTTRELDAAVINSRKGSGMSRKPTPSNNCNKKKAAVRTVPVDIPCNFFHHKRDPANRNTKTTRMTAGRNEFYELDNDDDSGEEMVPPHVIVGRRIAGKIAFSVCTGIGRTLKGRDLREVRNSILRLTGFLES</sequence>
<proteinExistence type="inferred from homology"/>
<dbReference type="GO" id="GO:0010150">
    <property type="term" value="P:leaf senescence"/>
    <property type="evidence" value="ECO:0007669"/>
    <property type="project" value="UniProtKB-ARBA"/>
</dbReference>
<evidence type="ECO:0000313" key="2">
    <source>
        <dbReference type="EMBL" id="KAK4787262.1"/>
    </source>
</evidence>
<dbReference type="AlphaFoldDB" id="A0AAN7R2G3"/>
<name>A0AAN7R2G3_TRANT</name>
<dbReference type="PANTHER" id="PTHR33083:SF49">
    <property type="entry name" value="SENESCENCE REGULATOR"/>
    <property type="match status" value="1"/>
</dbReference>
<keyword evidence="3" id="KW-1185">Reference proteome</keyword>
<dbReference type="PANTHER" id="PTHR33083">
    <property type="entry name" value="EXPRESSED PROTEIN"/>
    <property type="match status" value="1"/>
</dbReference>